<keyword evidence="4" id="KW-1185">Reference proteome</keyword>
<dbReference type="Proteomes" id="UP000565205">
    <property type="component" value="Unassembled WGS sequence"/>
</dbReference>
<keyword evidence="1" id="KW-0812">Transmembrane</keyword>
<dbReference type="Proteomes" id="UP000557688">
    <property type="component" value="Unassembled WGS sequence"/>
</dbReference>
<dbReference type="AlphaFoldDB" id="A0A839V3C7"/>
<evidence type="ECO:0000256" key="1">
    <source>
        <dbReference type="SAM" id="Phobius"/>
    </source>
</evidence>
<evidence type="ECO:0000313" key="4">
    <source>
        <dbReference type="Proteomes" id="UP000557688"/>
    </source>
</evidence>
<organism evidence="2 4">
    <name type="scientific">Endobacter medicaginis</name>
    <dbReference type="NCBI Taxonomy" id="1181271"/>
    <lineage>
        <taxon>Bacteria</taxon>
        <taxon>Pseudomonadati</taxon>
        <taxon>Pseudomonadota</taxon>
        <taxon>Alphaproteobacteria</taxon>
        <taxon>Acetobacterales</taxon>
        <taxon>Acetobacteraceae</taxon>
        <taxon>Endobacter</taxon>
    </lineage>
</organism>
<gene>
    <name evidence="2" type="ORF">FHR90_002831</name>
    <name evidence="3" type="ORF">HUK83_00545</name>
</gene>
<keyword evidence="1" id="KW-0472">Membrane</keyword>
<name>A0A839V3C7_9PROT</name>
<keyword evidence="2" id="KW-0131">Cell cycle</keyword>
<feature type="transmembrane region" description="Helical" evidence="1">
    <location>
        <begin position="23"/>
        <end position="42"/>
    </location>
</feature>
<evidence type="ECO:0000313" key="2">
    <source>
        <dbReference type="EMBL" id="MBB3174984.1"/>
    </source>
</evidence>
<dbReference type="RefSeq" id="WP_176621591.1">
    <property type="nucleotide sequence ID" value="NZ_JABXXQ010000003.1"/>
</dbReference>
<keyword evidence="1" id="KW-1133">Transmembrane helix</keyword>
<reference evidence="2 4" key="2">
    <citation type="submission" date="2020-08" db="EMBL/GenBank/DDBJ databases">
        <title>Genomic Encyclopedia of Type Strains, Phase III (KMG-III): the genomes of soil and plant-associated and newly described type strains.</title>
        <authorList>
            <person name="Whitman W."/>
        </authorList>
    </citation>
    <scope>NUCLEOTIDE SEQUENCE [LARGE SCALE GENOMIC DNA]</scope>
    <source>
        <strain evidence="2 4">CECT 8088</strain>
    </source>
</reference>
<protein>
    <submittedName>
        <fullName evidence="2">Cell division protein FtsB</fullName>
    </submittedName>
</protein>
<sequence>MSPADGSAYPDALDSLHPSDPQWWWASVIVPIGLALRWLIMFGRAEQAALLRSQGTLVAQLLETNATLRRRTLELEHEVEGLRVHLCLMEEMPAGTARPGRP</sequence>
<dbReference type="EMBL" id="JABXXQ010000003">
    <property type="protein sequence ID" value="NVN28835.1"/>
    <property type="molecule type" value="Genomic_DNA"/>
</dbReference>
<accession>A0A839V3C7</accession>
<evidence type="ECO:0000313" key="5">
    <source>
        <dbReference type="Proteomes" id="UP000565205"/>
    </source>
</evidence>
<reference evidence="3 5" key="1">
    <citation type="submission" date="2020-06" db="EMBL/GenBank/DDBJ databases">
        <title>Description of novel acetic acid bacteria.</title>
        <authorList>
            <person name="Sombolestani A."/>
        </authorList>
    </citation>
    <scope>NUCLEOTIDE SEQUENCE [LARGE SCALE GENOMIC DNA]</scope>
    <source>
        <strain evidence="3 5">LMG 26838</strain>
    </source>
</reference>
<proteinExistence type="predicted"/>
<evidence type="ECO:0000313" key="3">
    <source>
        <dbReference type="EMBL" id="NVN28835.1"/>
    </source>
</evidence>
<keyword evidence="2" id="KW-0132">Cell division</keyword>
<dbReference type="EMBL" id="JACHXV010000015">
    <property type="protein sequence ID" value="MBB3174984.1"/>
    <property type="molecule type" value="Genomic_DNA"/>
</dbReference>
<dbReference type="GO" id="GO:0051301">
    <property type="term" value="P:cell division"/>
    <property type="evidence" value="ECO:0007669"/>
    <property type="project" value="UniProtKB-KW"/>
</dbReference>
<comment type="caution">
    <text evidence="2">The sequence shown here is derived from an EMBL/GenBank/DDBJ whole genome shotgun (WGS) entry which is preliminary data.</text>
</comment>